<dbReference type="RefSeq" id="WP_069390189.1">
    <property type="nucleotide sequence ID" value="NZ_JAPWIO010000038.1"/>
</dbReference>
<dbReference type="GeneID" id="36306982"/>
<evidence type="ECO:0000313" key="2">
    <source>
        <dbReference type="EMBL" id="MDN4507211.1"/>
    </source>
</evidence>
<gene>
    <name evidence="2" type="ORF">QYF62_14220</name>
</gene>
<feature type="signal peptide" evidence="1">
    <location>
        <begin position="1"/>
        <end position="23"/>
    </location>
</feature>
<sequence>MPRTALRTAAALGAATALTIAGAGVAAATTADSSVDGNTVSVEFTLESGEDGDTCGAALVPPTAGLTILNNLDTTEGVSGLLTILDDLEGVQVLKNGSSPFVEMSPETPTDTVSASEVKSGFYGLVTVCLTTMSDPDISVITVGSPLDAISGLSSDGLLETGSAMLQGGEAGGGLGLDTLSSALGGEAEGELDLAVLSSALGETDTEN</sequence>
<organism evidence="2 3">
    <name type="scientific">Dietzia maris</name>
    <dbReference type="NCBI Taxonomy" id="37915"/>
    <lineage>
        <taxon>Bacteria</taxon>
        <taxon>Bacillati</taxon>
        <taxon>Actinomycetota</taxon>
        <taxon>Actinomycetes</taxon>
        <taxon>Mycobacteriales</taxon>
        <taxon>Dietziaceae</taxon>
        <taxon>Dietzia</taxon>
    </lineage>
</organism>
<dbReference type="Proteomes" id="UP001172702">
    <property type="component" value="Unassembled WGS sequence"/>
</dbReference>
<keyword evidence="1" id="KW-0732">Signal</keyword>
<reference evidence="2 3" key="1">
    <citation type="submission" date="2023-07" db="EMBL/GenBank/DDBJ databases">
        <title>Strategy for survival of the halotoleranting strain Dietzia MX2 from the Yakshinskoe mineral salts deposit.</title>
        <authorList>
            <person name="Kharitonova M.A."/>
            <person name="Kupriyanova-Ashina F.G."/>
            <person name="Shakirov T.R."/>
            <person name="Vafina M.S."/>
            <person name="Ilinskaya O.N."/>
        </authorList>
    </citation>
    <scope>NUCLEOTIDE SEQUENCE [LARGE SCALE GENOMIC DNA]</scope>
    <source>
        <strain evidence="2 3">MX2</strain>
    </source>
</reference>
<accession>A0ABT8H420</accession>
<name>A0ABT8H420_9ACTN</name>
<dbReference type="EMBL" id="JAUHTB010000020">
    <property type="protein sequence ID" value="MDN4507211.1"/>
    <property type="molecule type" value="Genomic_DNA"/>
</dbReference>
<keyword evidence="3" id="KW-1185">Reference proteome</keyword>
<evidence type="ECO:0000256" key="1">
    <source>
        <dbReference type="SAM" id="SignalP"/>
    </source>
</evidence>
<feature type="chain" id="PRO_5046352014" description="Secreted protein" evidence="1">
    <location>
        <begin position="24"/>
        <end position="208"/>
    </location>
</feature>
<proteinExistence type="predicted"/>
<evidence type="ECO:0008006" key="4">
    <source>
        <dbReference type="Google" id="ProtNLM"/>
    </source>
</evidence>
<comment type="caution">
    <text evidence="2">The sequence shown here is derived from an EMBL/GenBank/DDBJ whole genome shotgun (WGS) entry which is preliminary data.</text>
</comment>
<evidence type="ECO:0000313" key="3">
    <source>
        <dbReference type="Proteomes" id="UP001172702"/>
    </source>
</evidence>
<protein>
    <recommendedName>
        <fullName evidence="4">Secreted protein</fullName>
    </recommendedName>
</protein>